<evidence type="ECO:0000256" key="3">
    <source>
        <dbReference type="ARBA" id="ARBA00023125"/>
    </source>
</evidence>
<evidence type="ECO:0000313" key="7">
    <source>
        <dbReference type="EMBL" id="QDU21476.1"/>
    </source>
</evidence>
<feature type="domain" description="RNA polymerase sigma-70 region 4" evidence="6">
    <location>
        <begin position="206"/>
        <end position="253"/>
    </location>
</feature>
<dbReference type="GO" id="GO:0006352">
    <property type="term" value="P:DNA-templated transcription initiation"/>
    <property type="evidence" value="ECO:0007669"/>
    <property type="project" value="InterPro"/>
</dbReference>
<dbReference type="EMBL" id="CP036273">
    <property type="protein sequence ID" value="QDU21476.1"/>
    <property type="molecule type" value="Genomic_DNA"/>
</dbReference>
<dbReference type="PRINTS" id="PR00046">
    <property type="entry name" value="SIGMA70FCT"/>
</dbReference>
<dbReference type="InterPro" id="IPR050239">
    <property type="entry name" value="Sigma-70_RNA_pol_init_factors"/>
</dbReference>
<dbReference type="InterPro" id="IPR000943">
    <property type="entry name" value="RNA_pol_sigma70"/>
</dbReference>
<feature type="domain" description="RNA polymerase sigma-70 region 2" evidence="5">
    <location>
        <begin position="95"/>
        <end position="154"/>
    </location>
</feature>
<dbReference type="InterPro" id="IPR013324">
    <property type="entry name" value="RNA_pol_sigma_r3/r4-like"/>
</dbReference>
<dbReference type="InterPro" id="IPR007627">
    <property type="entry name" value="RNA_pol_sigma70_r2"/>
</dbReference>
<gene>
    <name evidence="7" type="primary">rpoS</name>
    <name evidence="7" type="ORF">ETAA1_34430</name>
</gene>
<dbReference type="KEGG" id="uli:ETAA1_34430"/>
<dbReference type="PANTHER" id="PTHR30603:SF47">
    <property type="entry name" value="RNA POLYMERASE SIGMA FACTOR SIGD, CHLOROPLASTIC"/>
    <property type="match status" value="1"/>
</dbReference>
<keyword evidence="1" id="KW-0805">Transcription regulation</keyword>
<dbReference type="InterPro" id="IPR036388">
    <property type="entry name" value="WH-like_DNA-bd_sf"/>
</dbReference>
<accession>A0A517XVE9</accession>
<evidence type="ECO:0000259" key="6">
    <source>
        <dbReference type="Pfam" id="PF04545"/>
    </source>
</evidence>
<keyword evidence="2" id="KW-0731">Sigma factor</keyword>
<dbReference type="Proteomes" id="UP000319576">
    <property type="component" value="Chromosome"/>
</dbReference>
<organism evidence="7 8">
    <name type="scientific">Urbifossiella limnaea</name>
    <dbReference type="NCBI Taxonomy" id="2528023"/>
    <lineage>
        <taxon>Bacteria</taxon>
        <taxon>Pseudomonadati</taxon>
        <taxon>Planctomycetota</taxon>
        <taxon>Planctomycetia</taxon>
        <taxon>Gemmatales</taxon>
        <taxon>Gemmataceae</taxon>
        <taxon>Urbifossiella</taxon>
    </lineage>
</organism>
<protein>
    <submittedName>
        <fullName evidence="7">RNA polymerase sigma factor RpoS</fullName>
    </submittedName>
</protein>
<dbReference type="NCBIfam" id="TIGR02937">
    <property type="entry name" value="sigma70-ECF"/>
    <property type="match status" value="1"/>
</dbReference>
<dbReference type="PANTHER" id="PTHR30603">
    <property type="entry name" value="RNA POLYMERASE SIGMA FACTOR RPO"/>
    <property type="match status" value="1"/>
</dbReference>
<dbReference type="InterPro" id="IPR014284">
    <property type="entry name" value="RNA_pol_sigma-70_dom"/>
</dbReference>
<name>A0A517XVE9_9BACT</name>
<evidence type="ECO:0000256" key="1">
    <source>
        <dbReference type="ARBA" id="ARBA00023015"/>
    </source>
</evidence>
<keyword evidence="8" id="KW-1185">Reference proteome</keyword>
<evidence type="ECO:0000259" key="5">
    <source>
        <dbReference type="Pfam" id="PF04542"/>
    </source>
</evidence>
<sequence>MTISATRRVSRLDALPGYVRHPSFDAPGADELYAARPALDAAGDFEARYMPDDVTRDHARRMHYAAYRMHTARTAGGRMRWHGVYLALRDRIVLGNRKLVYRAVRRRMSVSNRADDLVGDCHVVLIQAVAAFNPWLDVRFSTYAYTCIVRALSRLSQRLASDWLARAMSLDALPDGDPGGRPSGDQLASSGSLRLDEYLRDDHPLLTEREKRILAHRFSADGHAPTLASVGRAVGLSKERVRQVQAEALDKLRRALS</sequence>
<dbReference type="InterPro" id="IPR007630">
    <property type="entry name" value="RNA_pol_sigma70_r4"/>
</dbReference>
<evidence type="ECO:0000256" key="2">
    <source>
        <dbReference type="ARBA" id="ARBA00023082"/>
    </source>
</evidence>
<dbReference type="Pfam" id="PF04545">
    <property type="entry name" value="Sigma70_r4"/>
    <property type="match status" value="1"/>
</dbReference>
<dbReference type="AlphaFoldDB" id="A0A517XVE9"/>
<evidence type="ECO:0000256" key="4">
    <source>
        <dbReference type="ARBA" id="ARBA00023163"/>
    </source>
</evidence>
<keyword evidence="3" id="KW-0238">DNA-binding</keyword>
<reference evidence="7 8" key="1">
    <citation type="submission" date="2019-02" db="EMBL/GenBank/DDBJ databases">
        <title>Deep-cultivation of Planctomycetes and their phenomic and genomic characterization uncovers novel biology.</title>
        <authorList>
            <person name="Wiegand S."/>
            <person name="Jogler M."/>
            <person name="Boedeker C."/>
            <person name="Pinto D."/>
            <person name="Vollmers J."/>
            <person name="Rivas-Marin E."/>
            <person name="Kohn T."/>
            <person name="Peeters S.H."/>
            <person name="Heuer A."/>
            <person name="Rast P."/>
            <person name="Oberbeckmann S."/>
            <person name="Bunk B."/>
            <person name="Jeske O."/>
            <person name="Meyerdierks A."/>
            <person name="Storesund J.E."/>
            <person name="Kallscheuer N."/>
            <person name="Luecker S."/>
            <person name="Lage O.M."/>
            <person name="Pohl T."/>
            <person name="Merkel B.J."/>
            <person name="Hornburger P."/>
            <person name="Mueller R.-W."/>
            <person name="Bruemmer F."/>
            <person name="Labrenz M."/>
            <person name="Spormann A.M."/>
            <person name="Op den Camp H."/>
            <person name="Overmann J."/>
            <person name="Amann R."/>
            <person name="Jetten M.S.M."/>
            <person name="Mascher T."/>
            <person name="Medema M.H."/>
            <person name="Devos D.P."/>
            <person name="Kaster A.-K."/>
            <person name="Ovreas L."/>
            <person name="Rohde M."/>
            <person name="Galperin M.Y."/>
            <person name="Jogler C."/>
        </authorList>
    </citation>
    <scope>NUCLEOTIDE SEQUENCE [LARGE SCALE GENOMIC DNA]</scope>
    <source>
        <strain evidence="7 8">ETA_A1</strain>
    </source>
</reference>
<dbReference type="InterPro" id="IPR013325">
    <property type="entry name" value="RNA_pol_sigma_r2"/>
</dbReference>
<dbReference type="Gene3D" id="1.20.120.1810">
    <property type="match status" value="1"/>
</dbReference>
<keyword evidence="4" id="KW-0804">Transcription</keyword>
<dbReference type="GO" id="GO:0016987">
    <property type="term" value="F:sigma factor activity"/>
    <property type="evidence" value="ECO:0007669"/>
    <property type="project" value="UniProtKB-KW"/>
</dbReference>
<proteinExistence type="predicted"/>
<dbReference type="GO" id="GO:0003677">
    <property type="term" value="F:DNA binding"/>
    <property type="evidence" value="ECO:0007669"/>
    <property type="project" value="UniProtKB-KW"/>
</dbReference>
<dbReference type="Pfam" id="PF04542">
    <property type="entry name" value="Sigma70_r2"/>
    <property type="match status" value="1"/>
</dbReference>
<dbReference type="SUPFAM" id="SSF88946">
    <property type="entry name" value="Sigma2 domain of RNA polymerase sigma factors"/>
    <property type="match status" value="1"/>
</dbReference>
<dbReference type="Gene3D" id="1.10.10.10">
    <property type="entry name" value="Winged helix-like DNA-binding domain superfamily/Winged helix DNA-binding domain"/>
    <property type="match status" value="1"/>
</dbReference>
<dbReference type="OrthoDB" id="266581at2"/>
<dbReference type="RefSeq" id="WP_145240459.1">
    <property type="nucleotide sequence ID" value="NZ_CP036273.1"/>
</dbReference>
<evidence type="ECO:0000313" key="8">
    <source>
        <dbReference type="Proteomes" id="UP000319576"/>
    </source>
</evidence>
<dbReference type="SUPFAM" id="SSF88659">
    <property type="entry name" value="Sigma3 and sigma4 domains of RNA polymerase sigma factors"/>
    <property type="match status" value="1"/>
</dbReference>